<evidence type="ECO:0000259" key="4">
    <source>
        <dbReference type="Pfam" id="PF01420"/>
    </source>
</evidence>
<comment type="caution">
    <text evidence="5">The sequence shown here is derived from an EMBL/GenBank/DDBJ whole genome shotgun (WGS) entry which is preliminary data.</text>
</comment>
<sequence length="440" mass="48557">MIEIPTSWSWSTIGELTQYIQRGKSPKYVEHSELPVINQKCIRWNQLQLEHLKFIHPEQFAAWDEARYIEPGDILWNSTGTGTVGRAYLVTEKDCVPPKVVDSHVTIVRPAPGLDARYLYNWIKGPVVQSKIEEMCDGTTNQIELSRTAIAATRIPLAPVAEQTRIADQLDKLLARVRACNDRLDAIPALLKRFRQAVLAAATSGKLTDSDDLGATSGETTIGSIAVDLRYGTSKKCGYTSTGTGVLRIPNIADHGRIDIGDLKRAEFDSKEIEKLALREGDLLVIRSNGSVELVGKTSLVSTTEAGLLFAGYLMRLRVDQSRALPAFIQLCLSAPAQRSHIERTAKSTSGVNNLNAEELRALLLRLPSLAEQAEIVRRVDAFFKLADRIEARYKAACAQAQRLTPLLLAKAFRGELVPQDPDNHLANMLPECINALNTP</sequence>
<dbReference type="PANTHER" id="PTHR43140">
    <property type="entry name" value="TYPE-1 RESTRICTION ENZYME ECOKI SPECIFICITY PROTEIN"/>
    <property type="match status" value="1"/>
</dbReference>
<dbReference type="EMBL" id="BJNV01000016">
    <property type="protein sequence ID" value="GEC95330.1"/>
    <property type="molecule type" value="Genomic_DNA"/>
</dbReference>
<gene>
    <name evidence="5" type="primary">hsdS_2</name>
    <name evidence="5" type="ORF">ZRA01_14030</name>
</gene>
<dbReference type="RefSeq" id="WP_141350723.1">
    <property type="nucleotide sequence ID" value="NZ_BJNV01000016.1"/>
</dbReference>
<dbReference type="SUPFAM" id="SSF116734">
    <property type="entry name" value="DNA methylase specificity domain"/>
    <property type="match status" value="2"/>
</dbReference>
<keyword evidence="3" id="KW-0238">DNA-binding</keyword>
<feature type="domain" description="Type I restriction modification DNA specificity" evidence="4">
    <location>
        <begin position="270"/>
        <end position="393"/>
    </location>
</feature>
<comment type="similarity">
    <text evidence="1">Belongs to the type-I restriction system S methylase family.</text>
</comment>
<evidence type="ECO:0000256" key="3">
    <source>
        <dbReference type="ARBA" id="ARBA00023125"/>
    </source>
</evidence>
<keyword evidence="2" id="KW-0680">Restriction system</keyword>
<accession>A0A4Y4CXN7</accession>
<feature type="domain" description="Type I restriction modification DNA specificity" evidence="4">
    <location>
        <begin position="7"/>
        <end position="181"/>
    </location>
</feature>
<protein>
    <submittedName>
        <fullName evidence="5">Type-1 restriction enzyme EcoKI specificity protein</fullName>
    </submittedName>
</protein>
<dbReference type="GO" id="GO:0009307">
    <property type="term" value="P:DNA restriction-modification system"/>
    <property type="evidence" value="ECO:0007669"/>
    <property type="project" value="UniProtKB-KW"/>
</dbReference>
<dbReference type="Gene3D" id="3.90.220.20">
    <property type="entry name" value="DNA methylase specificity domains"/>
    <property type="match status" value="2"/>
</dbReference>
<proteinExistence type="inferred from homology"/>
<dbReference type="InterPro" id="IPR044946">
    <property type="entry name" value="Restrct_endonuc_typeI_TRD_sf"/>
</dbReference>
<evidence type="ECO:0000313" key="5">
    <source>
        <dbReference type="EMBL" id="GEC95330.1"/>
    </source>
</evidence>
<dbReference type="InterPro" id="IPR051212">
    <property type="entry name" value="Type-I_RE_S_subunit"/>
</dbReference>
<evidence type="ECO:0000256" key="2">
    <source>
        <dbReference type="ARBA" id="ARBA00022747"/>
    </source>
</evidence>
<dbReference type="CDD" id="cd17517">
    <property type="entry name" value="RMtype1_S_EcoKI_StySPI-TRD2-CR2_like"/>
    <property type="match status" value="1"/>
</dbReference>
<name>A0A4Y4CXN7_ZOORA</name>
<dbReference type="Proteomes" id="UP000318422">
    <property type="component" value="Unassembled WGS sequence"/>
</dbReference>
<organism evidence="5 6">
    <name type="scientific">Zoogloea ramigera</name>
    <dbReference type="NCBI Taxonomy" id="350"/>
    <lineage>
        <taxon>Bacteria</taxon>
        <taxon>Pseudomonadati</taxon>
        <taxon>Pseudomonadota</taxon>
        <taxon>Betaproteobacteria</taxon>
        <taxon>Rhodocyclales</taxon>
        <taxon>Zoogloeaceae</taxon>
        <taxon>Zoogloea</taxon>
    </lineage>
</organism>
<dbReference type="OrthoDB" id="5298944at2"/>
<dbReference type="Pfam" id="PF01420">
    <property type="entry name" value="Methylase_S"/>
    <property type="match status" value="2"/>
</dbReference>
<dbReference type="AlphaFoldDB" id="A0A4Y4CXN7"/>
<evidence type="ECO:0000256" key="1">
    <source>
        <dbReference type="ARBA" id="ARBA00010923"/>
    </source>
</evidence>
<evidence type="ECO:0000313" key="6">
    <source>
        <dbReference type="Proteomes" id="UP000318422"/>
    </source>
</evidence>
<reference evidence="5 6" key="1">
    <citation type="submission" date="2019-06" db="EMBL/GenBank/DDBJ databases">
        <title>Whole genome shotgun sequence of Zoogloea ramigera NBRC 15342.</title>
        <authorList>
            <person name="Hosoyama A."/>
            <person name="Uohara A."/>
            <person name="Ohji S."/>
            <person name="Ichikawa N."/>
        </authorList>
    </citation>
    <scope>NUCLEOTIDE SEQUENCE [LARGE SCALE GENOMIC DNA]</scope>
    <source>
        <strain evidence="5 6">NBRC 15342</strain>
    </source>
</reference>
<keyword evidence="6" id="KW-1185">Reference proteome</keyword>
<dbReference type="PANTHER" id="PTHR43140:SF1">
    <property type="entry name" value="TYPE I RESTRICTION ENZYME ECOKI SPECIFICITY SUBUNIT"/>
    <property type="match status" value="1"/>
</dbReference>
<dbReference type="InterPro" id="IPR000055">
    <property type="entry name" value="Restrct_endonuc_typeI_TRD"/>
</dbReference>
<dbReference type="GO" id="GO:0003677">
    <property type="term" value="F:DNA binding"/>
    <property type="evidence" value="ECO:0007669"/>
    <property type="project" value="UniProtKB-KW"/>
</dbReference>